<dbReference type="RefSeq" id="XP_040730738.1">
    <property type="nucleotide sequence ID" value="XM_040874357.1"/>
</dbReference>
<accession>A0A364KRT7</accession>
<evidence type="ECO:0000313" key="3">
    <source>
        <dbReference type="EMBL" id="RAO66221.1"/>
    </source>
</evidence>
<dbReference type="Gene3D" id="3.40.50.1820">
    <property type="entry name" value="alpha/beta hydrolase"/>
    <property type="match status" value="1"/>
</dbReference>
<dbReference type="Proteomes" id="UP000249363">
    <property type="component" value="Unassembled WGS sequence"/>
</dbReference>
<name>A0A364KRT7_TALAM</name>
<evidence type="ECO:0000313" key="4">
    <source>
        <dbReference type="Proteomes" id="UP000249363"/>
    </source>
</evidence>
<dbReference type="PANTHER" id="PTHR43194">
    <property type="entry name" value="HYDROLASE ALPHA/BETA FOLD FAMILY"/>
    <property type="match status" value="1"/>
</dbReference>
<dbReference type="STRING" id="1196081.A0A364KRT7"/>
<dbReference type="AlphaFoldDB" id="A0A364KRT7"/>
<proteinExistence type="predicted"/>
<keyword evidence="4" id="KW-1185">Reference proteome</keyword>
<comment type="caution">
    <text evidence="3">The sequence shown here is derived from an EMBL/GenBank/DDBJ whole genome shotgun (WGS) entry which is preliminary data.</text>
</comment>
<dbReference type="GeneID" id="63791450"/>
<evidence type="ECO:0000259" key="2">
    <source>
        <dbReference type="Pfam" id="PF00561"/>
    </source>
</evidence>
<reference evidence="3 4" key="1">
    <citation type="journal article" date="2017" name="Biotechnol. Biofuels">
        <title>Differential beta-glucosidase expression as a function of carbon source availability in Talaromyces amestolkiae: a genomic and proteomic approach.</title>
        <authorList>
            <person name="de Eugenio L.I."/>
            <person name="Mendez-Liter J.A."/>
            <person name="Nieto-Dominguez M."/>
            <person name="Alonso L."/>
            <person name="Gil-Munoz J."/>
            <person name="Barriuso J."/>
            <person name="Prieto A."/>
            <person name="Martinez M.J."/>
        </authorList>
    </citation>
    <scope>NUCLEOTIDE SEQUENCE [LARGE SCALE GENOMIC DNA]</scope>
    <source>
        <strain evidence="3 4">CIB</strain>
    </source>
</reference>
<dbReference type="PRINTS" id="PR00111">
    <property type="entry name" value="ABHYDROLASE"/>
</dbReference>
<dbReference type="PANTHER" id="PTHR43194:SF2">
    <property type="entry name" value="PEROXISOMAL MEMBRANE PROTEIN LPX1"/>
    <property type="match status" value="1"/>
</dbReference>
<dbReference type="SUPFAM" id="SSF53474">
    <property type="entry name" value="alpha/beta-Hydrolases"/>
    <property type="match status" value="1"/>
</dbReference>
<organism evidence="3 4">
    <name type="scientific">Talaromyces amestolkiae</name>
    <dbReference type="NCBI Taxonomy" id="1196081"/>
    <lineage>
        <taxon>Eukaryota</taxon>
        <taxon>Fungi</taxon>
        <taxon>Dikarya</taxon>
        <taxon>Ascomycota</taxon>
        <taxon>Pezizomycotina</taxon>
        <taxon>Eurotiomycetes</taxon>
        <taxon>Eurotiomycetidae</taxon>
        <taxon>Eurotiales</taxon>
        <taxon>Trichocomaceae</taxon>
        <taxon>Talaromyces</taxon>
        <taxon>Talaromyces sect. Talaromyces</taxon>
    </lineage>
</organism>
<dbReference type="OrthoDB" id="408373at2759"/>
<dbReference type="Pfam" id="PF00561">
    <property type="entry name" value="Abhydrolase_1"/>
    <property type="match status" value="1"/>
</dbReference>
<feature type="region of interest" description="Disordered" evidence="1">
    <location>
        <begin position="1"/>
        <end position="22"/>
    </location>
</feature>
<gene>
    <name evidence="3" type="ORF">BHQ10_002233</name>
</gene>
<sequence>MSDLIVLPRPGTTKSNDNPKPIQAPSEVAFIETFGQLLPPASYFQTPIGRVAYYSLPPSSTPTNSKVERVVLVHGVQTPALGLHPLATALKSRFPSAHIVLIDLWGHGLTDTPFVPHEPSLFHSLLDSLLVHLNWPNAHFVGYSFGGATVAPFASAYPHRVESFALVAPAGLIRAASFGELGNSYLRGGDGVSEEKVQEWVLETLEGGPLTVPADWKEKVSRGEVVAEAIKDWEIRHHEGHMASVVGIFRDGGVLDRQNEFVKAARSGVRNVSVVGEYDDWSTEKDLREVGFEDVVVVLGVGHGVVRERVPEVADVIERFWRGL</sequence>
<dbReference type="InterPro" id="IPR000073">
    <property type="entry name" value="AB_hydrolase_1"/>
</dbReference>
<dbReference type="InterPro" id="IPR029058">
    <property type="entry name" value="AB_hydrolase_fold"/>
</dbReference>
<evidence type="ECO:0000256" key="1">
    <source>
        <dbReference type="SAM" id="MobiDB-lite"/>
    </source>
</evidence>
<feature type="domain" description="AB hydrolase-1" evidence="2">
    <location>
        <begin position="70"/>
        <end position="170"/>
    </location>
</feature>
<dbReference type="EMBL" id="MIKG01000003">
    <property type="protein sequence ID" value="RAO66221.1"/>
    <property type="molecule type" value="Genomic_DNA"/>
</dbReference>
<dbReference type="InterPro" id="IPR050228">
    <property type="entry name" value="Carboxylesterase_BioH"/>
</dbReference>
<protein>
    <recommendedName>
        <fullName evidence="2">AB hydrolase-1 domain-containing protein</fullName>
    </recommendedName>
</protein>